<evidence type="ECO:0000256" key="1">
    <source>
        <dbReference type="ARBA" id="ARBA00006594"/>
    </source>
</evidence>
<evidence type="ECO:0000256" key="3">
    <source>
        <dbReference type="ARBA" id="ARBA00022603"/>
    </source>
</evidence>
<accession>A0ABW8MNH9</accession>
<dbReference type="SUPFAM" id="SSF53335">
    <property type="entry name" value="S-adenosyl-L-methionine-dependent methyltransferases"/>
    <property type="match status" value="1"/>
</dbReference>
<evidence type="ECO:0000256" key="5">
    <source>
        <dbReference type="ARBA" id="ARBA00022691"/>
    </source>
</evidence>
<dbReference type="Gene3D" id="3.40.50.150">
    <property type="entry name" value="Vaccinia Virus protein VP39"/>
    <property type="match status" value="1"/>
</dbReference>
<dbReference type="GO" id="GO:0009007">
    <property type="term" value="F:site-specific DNA-methyltransferase (adenine-specific) activity"/>
    <property type="evidence" value="ECO:0007669"/>
    <property type="project" value="UniProtKB-EC"/>
</dbReference>
<dbReference type="EC" id="2.1.1.72" evidence="2"/>
<evidence type="ECO:0000256" key="6">
    <source>
        <dbReference type="ARBA" id="ARBA00047942"/>
    </source>
</evidence>
<evidence type="ECO:0000313" key="10">
    <source>
        <dbReference type="Proteomes" id="UP001620514"/>
    </source>
</evidence>
<evidence type="ECO:0000256" key="7">
    <source>
        <dbReference type="SAM" id="MobiDB-lite"/>
    </source>
</evidence>
<dbReference type="PRINTS" id="PR00506">
    <property type="entry name" value="D21N6MTFRASE"/>
</dbReference>
<dbReference type="InterPro" id="IPR002295">
    <property type="entry name" value="N4/N6-MTase_EcoPI_Mod-like"/>
</dbReference>
<proteinExistence type="inferred from homology"/>
<dbReference type="RefSeq" id="WP_404610230.1">
    <property type="nucleotide sequence ID" value="NZ_JBIYDN010000018.1"/>
</dbReference>
<dbReference type="Proteomes" id="UP001620514">
    <property type="component" value="Unassembled WGS sequence"/>
</dbReference>
<dbReference type="GO" id="GO:0032259">
    <property type="term" value="P:methylation"/>
    <property type="evidence" value="ECO:0007669"/>
    <property type="project" value="UniProtKB-KW"/>
</dbReference>
<dbReference type="InterPro" id="IPR002052">
    <property type="entry name" value="DNA_methylase_N6_adenine_CS"/>
</dbReference>
<dbReference type="EMBL" id="JBIYDN010000018">
    <property type="protein sequence ID" value="MFK4445205.1"/>
    <property type="molecule type" value="Genomic_DNA"/>
</dbReference>
<dbReference type="Pfam" id="PF01555">
    <property type="entry name" value="N6_N4_Mtase"/>
    <property type="match status" value="1"/>
</dbReference>
<dbReference type="PIRSF" id="PIRSF015855">
    <property type="entry name" value="TypeIII_Mtase_mKpnI"/>
    <property type="match status" value="1"/>
</dbReference>
<keyword evidence="10" id="KW-1185">Reference proteome</keyword>
<comment type="caution">
    <text evidence="9">The sequence shown here is derived from an EMBL/GenBank/DDBJ whole genome shotgun (WGS) entry which is preliminary data.</text>
</comment>
<feature type="region of interest" description="Disordered" evidence="7">
    <location>
        <begin position="584"/>
        <end position="608"/>
    </location>
</feature>
<feature type="compositionally biased region" description="Low complexity" evidence="7">
    <location>
        <begin position="584"/>
        <end position="599"/>
    </location>
</feature>
<keyword evidence="3 9" id="KW-0489">Methyltransferase</keyword>
<gene>
    <name evidence="9" type="ORF">ABH943_005227</name>
</gene>
<protein>
    <recommendedName>
        <fullName evidence="2">site-specific DNA-methyltransferase (adenine-specific)</fullName>
        <ecNumber evidence="2">2.1.1.72</ecNumber>
    </recommendedName>
</protein>
<comment type="similarity">
    <text evidence="1">Belongs to the N(4)/N(6)-methyltransferase family.</text>
</comment>
<feature type="domain" description="DNA methylase N-4/N-6" evidence="8">
    <location>
        <begin position="69"/>
        <end position="421"/>
    </location>
</feature>
<dbReference type="PROSITE" id="PS00092">
    <property type="entry name" value="N6_MTASE"/>
    <property type="match status" value="1"/>
</dbReference>
<dbReference type="InterPro" id="IPR029063">
    <property type="entry name" value="SAM-dependent_MTases_sf"/>
</dbReference>
<organism evidence="9 10">
    <name type="scientific">Caballeronia udeis</name>
    <dbReference type="NCBI Taxonomy" id="1232866"/>
    <lineage>
        <taxon>Bacteria</taxon>
        <taxon>Pseudomonadati</taxon>
        <taxon>Pseudomonadota</taxon>
        <taxon>Betaproteobacteria</taxon>
        <taxon>Burkholderiales</taxon>
        <taxon>Burkholderiaceae</taxon>
        <taxon>Caballeronia</taxon>
    </lineage>
</organism>
<keyword evidence="4 9" id="KW-0808">Transferase</keyword>
<reference evidence="9 10" key="1">
    <citation type="submission" date="2024-11" db="EMBL/GenBank/DDBJ databases">
        <title>Using genomics to understand microbial adaptation to soil warming.</title>
        <authorList>
            <person name="Deangelis K.M. PhD."/>
        </authorList>
    </citation>
    <scope>NUCLEOTIDE SEQUENCE [LARGE SCALE GENOMIC DNA]</scope>
    <source>
        <strain evidence="9 10">GAS97</strain>
    </source>
</reference>
<keyword evidence="5" id="KW-0949">S-adenosyl-L-methionine</keyword>
<sequence>MSRKQRLELTWIGKDNRPQLEPRILVEDPSLNYHAQQRVTDDDIFDNRLIFGDNLLALKSLEQEFAEEIKCIYIDPPYNTGQAMEHYDDGLEHSIWLSLMRERLEILRKLLKKDGVFLCQLNDDEMAYAKILLDEVFGRSNFLNHVSVRMKQTAGASGGGEDKRLKKNTEHLLIYAKDKDGDGGFQKFNDVYDEEDLFEVIDGMKQEGKSWKYTRVLISFGERQFLQTITDGSGEAIDIYAHRNVVMKPITALAAEEGITEEQCYKKYFDKVFRDTNAQSSIRTRVMEATAGKGDFFSIEYIPRSGRRKGQKVTLYYKGNNCDLIAWLSDVAVKRGDRLLKLEKTGTYWEGFPLNNLTKEGGVQFPKGKKPEALLQKILELCTDPGDWVLDSFAGSGTTGAVAQKMTRRWIMIELGEHCHTHIIPRMKRVIDGEDTAGITRATQWRGGGGFKYYRLAPSLLEKDKWGNWVIQSEYNPAMLAEAVCKLMGFTYAPSEQLYWMHGYSSERDFIYVTTQSLSQDQLRALSEEVGEERSLLVCCKAFNAKADSFANLTIKKIPLAVLRKCEWGTDDYSLTVRSLPAATTDLSSTPSSKSASRTQADLFAEKE</sequence>
<name>A0ABW8MNH9_9BURK</name>
<evidence type="ECO:0000256" key="4">
    <source>
        <dbReference type="ARBA" id="ARBA00022679"/>
    </source>
</evidence>
<evidence type="ECO:0000256" key="2">
    <source>
        <dbReference type="ARBA" id="ARBA00011900"/>
    </source>
</evidence>
<comment type="catalytic activity">
    <reaction evidence="6">
        <text>a 2'-deoxyadenosine in DNA + S-adenosyl-L-methionine = an N(6)-methyl-2'-deoxyadenosine in DNA + S-adenosyl-L-homocysteine + H(+)</text>
        <dbReference type="Rhea" id="RHEA:15197"/>
        <dbReference type="Rhea" id="RHEA-COMP:12418"/>
        <dbReference type="Rhea" id="RHEA-COMP:12419"/>
        <dbReference type="ChEBI" id="CHEBI:15378"/>
        <dbReference type="ChEBI" id="CHEBI:57856"/>
        <dbReference type="ChEBI" id="CHEBI:59789"/>
        <dbReference type="ChEBI" id="CHEBI:90615"/>
        <dbReference type="ChEBI" id="CHEBI:90616"/>
        <dbReference type="EC" id="2.1.1.72"/>
    </reaction>
</comment>
<dbReference type="InterPro" id="IPR002941">
    <property type="entry name" value="DNA_methylase_N4/N6"/>
</dbReference>
<evidence type="ECO:0000259" key="8">
    <source>
        <dbReference type="Pfam" id="PF01555"/>
    </source>
</evidence>
<evidence type="ECO:0000313" key="9">
    <source>
        <dbReference type="EMBL" id="MFK4445205.1"/>
    </source>
</evidence>